<organism evidence="18 19">
    <name type="scientific">Allocatelliglobosispora scoriae</name>
    <dbReference type="NCBI Taxonomy" id="643052"/>
    <lineage>
        <taxon>Bacteria</taxon>
        <taxon>Bacillati</taxon>
        <taxon>Actinomycetota</taxon>
        <taxon>Actinomycetes</taxon>
        <taxon>Micromonosporales</taxon>
        <taxon>Micromonosporaceae</taxon>
        <taxon>Allocatelliglobosispora</taxon>
    </lineage>
</organism>
<dbReference type="UniPathway" id="UPA00050">
    <property type="reaction ID" value="UER00065"/>
</dbReference>
<dbReference type="NCBIfam" id="TIGR00260">
    <property type="entry name" value="thrC"/>
    <property type="match status" value="1"/>
</dbReference>
<evidence type="ECO:0000256" key="5">
    <source>
        <dbReference type="ARBA" id="ARBA00013028"/>
    </source>
</evidence>
<dbReference type="EC" id="4.2.3.1" evidence="5 12"/>
<evidence type="ECO:0000256" key="8">
    <source>
        <dbReference type="ARBA" id="ARBA00022697"/>
    </source>
</evidence>
<dbReference type="EMBL" id="JACHMN010000003">
    <property type="protein sequence ID" value="MBB5872017.1"/>
    <property type="molecule type" value="Genomic_DNA"/>
</dbReference>
<dbReference type="SUPFAM" id="SSF53686">
    <property type="entry name" value="Tryptophan synthase beta subunit-like PLP-dependent enzymes"/>
    <property type="match status" value="1"/>
</dbReference>
<dbReference type="AlphaFoldDB" id="A0A841BSH7"/>
<reference evidence="18 19" key="1">
    <citation type="submission" date="2020-08" db="EMBL/GenBank/DDBJ databases">
        <title>Sequencing the genomes of 1000 actinobacteria strains.</title>
        <authorList>
            <person name="Klenk H.-P."/>
        </authorList>
    </citation>
    <scope>NUCLEOTIDE SEQUENCE [LARGE SCALE GENOMIC DNA]</scope>
    <source>
        <strain evidence="18 19">DSM 45362</strain>
    </source>
</reference>
<dbReference type="GO" id="GO:0004795">
    <property type="term" value="F:threonine synthase activity"/>
    <property type="evidence" value="ECO:0007669"/>
    <property type="project" value="UniProtKB-UniRule"/>
</dbReference>
<comment type="similarity">
    <text evidence="4 13">Belongs to the threonine synthase family.</text>
</comment>
<evidence type="ECO:0000256" key="12">
    <source>
        <dbReference type="NCBIfam" id="TIGR00260"/>
    </source>
</evidence>
<dbReference type="Gene3D" id="3.40.50.1100">
    <property type="match status" value="2"/>
</dbReference>
<dbReference type="CDD" id="cd01563">
    <property type="entry name" value="Thr-synth_1"/>
    <property type="match status" value="1"/>
</dbReference>
<evidence type="ECO:0000256" key="1">
    <source>
        <dbReference type="ARBA" id="ARBA00001933"/>
    </source>
</evidence>
<dbReference type="InterPro" id="IPR026260">
    <property type="entry name" value="Thr_Synthase_bac/arc"/>
</dbReference>
<evidence type="ECO:0000256" key="9">
    <source>
        <dbReference type="ARBA" id="ARBA00022898"/>
    </source>
</evidence>
<dbReference type="Proteomes" id="UP000587527">
    <property type="component" value="Unassembled WGS sequence"/>
</dbReference>
<evidence type="ECO:0000256" key="4">
    <source>
        <dbReference type="ARBA" id="ARBA00005517"/>
    </source>
</evidence>
<feature type="domain" description="Tryptophan synthase beta chain-like PALP" evidence="17">
    <location>
        <begin position="22"/>
        <end position="316"/>
    </location>
</feature>
<evidence type="ECO:0000256" key="7">
    <source>
        <dbReference type="ARBA" id="ARBA00022605"/>
    </source>
</evidence>
<feature type="binding site" evidence="14">
    <location>
        <begin position="185"/>
        <end position="189"/>
    </location>
    <ligand>
        <name>pyridoxal 5'-phosphate</name>
        <dbReference type="ChEBI" id="CHEBI:597326"/>
    </ligand>
</feature>
<evidence type="ECO:0000256" key="15">
    <source>
        <dbReference type="PIRSR" id="PIRSR038945-2"/>
    </source>
</evidence>
<dbReference type="PROSITE" id="PS00165">
    <property type="entry name" value="DEHYDRATASE_SER_THR"/>
    <property type="match status" value="1"/>
</dbReference>
<keyword evidence="19" id="KW-1185">Reference proteome</keyword>
<dbReference type="GO" id="GO:0030170">
    <property type="term" value="F:pyridoxal phosphate binding"/>
    <property type="evidence" value="ECO:0007669"/>
    <property type="project" value="InterPro"/>
</dbReference>
<dbReference type="InterPro" id="IPR004450">
    <property type="entry name" value="Thr_synthase-like"/>
</dbReference>
<comment type="caution">
    <text evidence="18">The sequence shown here is derived from an EMBL/GenBank/DDBJ whole genome shotgun (WGS) entry which is preliminary data.</text>
</comment>
<keyword evidence="10 13" id="KW-0456">Lyase</keyword>
<dbReference type="FunFam" id="3.40.50.1100:FF:000014">
    <property type="entry name" value="Threonine synthase"/>
    <property type="match status" value="1"/>
</dbReference>
<protein>
    <recommendedName>
        <fullName evidence="6 12">Threonine synthase</fullName>
        <ecNumber evidence="5 12">4.2.3.1</ecNumber>
    </recommendedName>
</protein>
<dbReference type="Pfam" id="PF00291">
    <property type="entry name" value="PALP"/>
    <property type="match status" value="1"/>
</dbReference>
<evidence type="ECO:0000259" key="17">
    <source>
        <dbReference type="Pfam" id="PF00291"/>
    </source>
</evidence>
<evidence type="ECO:0000256" key="16">
    <source>
        <dbReference type="PIRSR" id="PIRSR038945-3"/>
    </source>
</evidence>
<dbReference type="InterPro" id="IPR036052">
    <property type="entry name" value="TrpB-like_PALP_sf"/>
</dbReference>
<dbReference type="InterPro" id="IPR050214">
    <property type="entry name" value="Cys_Synth/Cystath_Beta-Synth"/>
</dbReference>
<feature type="binding site" evidence="14">
    <location>
        <position position="315"/>
    </location>
    <ligand>
        <name>pyridoxal 5'-phosphate</name>
        <dbReference type="ChEBI" id="CHEBI:597326"/>
    </ligand>
</feature>
<keyword evidence="9 13" id="KW-0663">Pyridoxal phosphate</keyword>
<feature type="cross-link" description="Isoglutamyl lysine isopeptide (Lys-Gln) (interchain with Q-Cter in protein Pup)" evidence="16">
    <location>
        <position position="141"/>
    </location>
</feature>
<accession>A0A841BSH7</accession>
<gene>
    <name evidence="18" type="ORF">F4553_005451</name>
</gene>
<evidence type="ECO:0000256" key="11">
    <source>
        <dbReference type="ARBA" id="ARBA00049144"/>
    </source>
</evidence>
<dbReference type="PIRSF" id="PIRSF038945">
    <property type="entry name" value="Thr_synthase"/>
    <property type="match status" value="1"/>
</dbReference>
<evidence type="ECO:0000256" key="6">
    <source>
        <dbReference type="ARBA" id="ARBA00018679"/>
    </source>
</evidence>
<comment type="pathway">
    <text evidence="3 13">Amino-acid biosynthesis; L-threonine biosynthesis; L-threonine from L-aspartate: step 5/5.</text>
</comment>
<comment type="catalytic activity">
    <reaction evidence="11 13">
        <text>O-phospho-L-homoserine + H2O = L-threonine + phosphate</text>
        <dbReference type="Rhea" id="RHEA:10840"/>
        <dbReference type="ChEBI" id="CHEBI:15377"/>
        <dbReference type="ChEBI" id="CHEBI:43474"/>
        <dbReference type="ChEBI" id="CHEBI:57590"/>
        <dbReference type="ChEBI" id="CHEBI:57926"/>
        <dbReference type="EC" id="4.2.3.1"/>
    </reaction>
</comment>
<evidence type="ECO:0000256" key="3">
    <source>
        <dbReference type="ARBA" id="ARBA00004979"/>
    </source>
</evidence>
<evidence type="ECO:0000256" key="14">
    <source>
        <dbReference type="PIRSR" id="PIRSR038945-1"/>
    </source>
</evidence>
<dbReference type="RefSeq" id="WP_184841311.1">
    <property type="nucleotide sequence ID" value="NZ_JACHMN010000003.1"/>
</dbReference>
<evidence type="ECO:0000256" key="10">
    <source>
        <dbReference type="ARBA" id="ARBA00023239"/>
    </source>
</evidence>
<comment type="function">
    <text evidence="2 13">Catalyzes the gamma-elimination of phosphate from L-phosphohomoserine and the beta-addition of water to produce L-threonine.</text>
</comment>
<dbReference type="PANTHER" id="PTHR10314">
    <property type="entry name" value="CYSTATHIONINE BETA-SYNTHASE"/>
    <property type="match status" value="1"/>
</dbReference>
<dbReference type="InterPro" id="IPR000634">
    <property type="entry name" value="Ser/Thr_deHydtase_PyrdxlP-BS"/>
</dbReference>
<comment type="cofactor">
    <cofactor evidence="1 13 14">
        <name>pyridoxal 5'-phosphate</name>
        <dbReference type="ChEBI" id="CHEBI:597326"/>
    </cofactor>
</comment>
<feature type="binding site" evidence="14">
    <location>
        <position position="85"/>
    </location>
    <ligand>
        <name>pyridoxal 5'-phosphate</name>
        <dbReference type="ChEBI" id="CHEBI:597326"/>
    </ligand>
</feature>
<evidence type="ECO:0000313" key="19">
    <source>
        <dbReference type="Proteomes" id="UP000587527"/>
    </source>
</evidence>
<evidence type="ECO:0000256" key="2">
    <source>
        <dbReference type="ARBA" id="ARBA00003648"/>
    </source>
</evidence>
<evidence type="ECO:0000313" key="18">
    <source>
        <dbReference type="EMBL" id="MBB5872017.1"/>
    </source>
</evidence>
<evidence type="ECO:0000256" key="13">
    <source>
        <dbReference type="PIRNR" id="PIRNR038945"/>
    </source>
</evidence>
<dbReference type="GO" id="GO:0009088">
    <property type="term" value="P:threonine biosynthetic process"/>
    <property type="evidence" value="ECO:0007669"/>
    <property type="project" value="UniProtKB-UniRule"/>
</dbReference>
<feature type="modified residue" description="N6-(pyridoxal phosphate)lysine" evidence="15">
    <location>
        <position position="59"/>
    </location>
</feature>
<sequence length="349" mass="35961">MWRGLIEAYRDRLPVSASTPVVTLHEGNTPLVPAPVLSARTGCDVYLKVEGANPTGSFKDRGMTMAVSKAVEHGAKAIICASTGNTSASAAAYAARAGITCAVLVPQGKIALGKLGQALVHGAKLLQVNGNFDDCLGLASKLSIDFPVALVNSVNPDRLEGQKTAAFEIVEALGDAPDIHCLPVGNAGNITAYWMGYREDHEAGNSTKRPRMFGFQAAGAAPLVGGQVVTAPSTIATAIRIGNPASWTQAIDARDASGGLIDSVTDRQILAAYKLLAREVGVFVELGSAASVAGLLQSAEQGLLPAGSQIVCTVTGHGLKDPEWAISTAPVPTTIELDVMTAARALDLA</sequence>
<keyword evidence="8 13" id="KW-0791">Threonine biosynthesis</keyword>
<dbReference type="InterPro" id="IPR001926">
    <property type="entry name" value="TrpB-like_PALP"/>
</dbReference>
<proteinExistence type="inferred from homology"/>
<keyword evidence="7 13" id="KW-0028">Amino-acid biosynthesis</keyword>
<name>A0A841BSH7_9ACTN</name>